<evidence type="ECO:0000313" key="4">
    <source>
        <dbReference type="Proteomes" id="UP000236735"/>
    </source>
</evidence>
<proteinExistence type="inferred from homology"/>
<dbReference type="RefSeq" id="WP_103915578.1">
    <property type="nucleotide sequence ID" value="NZ_FNUV01000003.1"/>
</dbReference>
<dbReference type="InterPro" id="IPR050645">
    <property type="entry name" value="Histidine_acid_phosphatase"/>
</dbReference>
<dbReference type="PANTHER" id="PTHR11567:SF135">
    <property type="entry name" value="GLUCOSE-1-PHOSPHATASE"/>
    <property type="match status" value="1"/>
</dbReference>
<sequence>MKQNRQWILTAILTLWCSSATESWAQLQRTEDFHSRYTLTEAVVLSRHNIRSPLSGPESALGRITPHEWFDWSSAPSELSLRGGVLETMMGQYFRKWLVDEGLMKENETPAEGTIRFYANSMQRTIATAQYFSSGMLPVANITIEHHYDVGTMDPVFTPQLTTVSDDYRERALQQIAELFGNGEMAGIGQKMSVSYSLLEQVLDISRSMACQQGDTCNFKTDDTVVKLELNKEPGMTGGLKLACSAADALVLQYYEEPDKQKAAFGENLNEEDWKKLASILSRYGEVLFTAPLIAVNAAHPLLQEMLTELQTEGRHFTFLCGHDSNIASVLAALGVSDYELKGTIEQKTPIGCKLVVEKWLGTDGKEYAALNLCYQSVDQLRQLQLLTLENPPAVYSLRLEGLTANDDGLYLLSDLKKRLQERIDEYNSLTTGITTTRQEVASPIKT</sequence>
<dbReference type="InterPro" id="IPR029033">
    <property type="entry name" value="His_PPase_superfam"/>
</dbReference>
<dbReference type="AlphaFoldDB" id="A0A1H5UKH4"/>
<feature type="chain" id="PRO_5009286239" evidence="2">
    <location>
        <begin position="26"/>
        <end position="447"/>
    </location>
</feature>
<feature type="signal peptide" evidence="2">
    <location>
        <begin position="1"/>
        <end position="25"/>
    </location>
</feature>
<organism evidence="3 4">
    <name type="scientific">Xylanibacter ruminicola</name>
    <name type="common">Prevotella ruminicola</name>
    <dbReference type="NCBI Taxonomy" id="839"/>
    <lineage>
        <taxon>Bacteria</taxon>
        <taxon>Pseudomonadati</taxon>
        <taxon>Bacteroidota</taxon>
        <taxon>Bacteroidia</taxon>
        <taxon>Bacteroidales</taxon>
        <taxon>Prevotellaceae</taxon>
        <taxon>Xylanibacter</taxon>
    </lineage>
</organism>
<dbReference type="Gene3D" id="3.40.50.1240">
    <property type="entry name" value="Phosphoglycerate mutase-like"/>
    <property type="match status" value="2"/>
</dbReference>
<dbReference type="Pfam" id="PF00328">
    <property type="entry name" value="His_Phos_2"/>
    <property type="match status" value="1"/>
</dbReference>
<dbReference type="EMBL" id="FNUV01000003">
    <property type="protein sequence ID" value="SEF75569.1"/>
    <property type="molecule type" value="Genomic_DNA"/>
</dbReference>
<dbReference type="GO" id="GO:0050308">
    <property type="term" value="F:sugar-phosphatase activity"/>
    <property type="evidence" value="ECO:0007669"/>
    <property type="project" value="TreeGrafter"/>
</dbReference>
<dbReference type="InterPro" id="IPR000560">
    <property type="entry name" value="His_Pase_clade-2"/>
</dbReference>
<dbReference type="PANTHER" id="PTHR11567">
    <property type="entry name" value="ACID PHOSPHATASE-RELATED"/>
    <property type="match status" value="1"/>
</dbReference>
<protein>
    <submittedName>
        <fullName evidence="3">Glucose-1-phosphatase</fullName>
    </submittedName>
</protein>
<evidence type="ECO:0000256" key="1">
    <source>
        <dbReference type="ARBA" id="ARBA00005375"/>
    </source>
</evidence>
<dbReference type="GO" id="GO:0030288">
    <property type="term" value="C:outer membrane-bounded periplasmic space"/>
    <property type="evidence" value="ECO:0007669"/>
    <property type="project" value="TreeGrafter"/>
</dbReference>
<dbReference type="Proteomes" id="UP000236735">
    <property type="component" value="Unassembled WGS sequence"/>
</dbReference>
<dbReference type="SUPFAM" id="SSF53254">
    <property type="entry name" value="Phosphoglycerate mutase-like"/>
    <property type="match status" value="1"/>
</dbReference>
<evidence type="ECO:0000313" key="3">
    <source>
        <dbReference type="EMBL" id="SEF75569.1"/>
    </source>
</evidence>
<dbReference type="PROSITE" id="PS00778">
    <property type="entry name" value="HIS_ACID_PHOSPHAT_2"/>
    <property type="match status" value="1"/>
</dbReference>
<name>A0A1H5UKH4_XYLRU</name>
<evidence type="ECO:0000256" key="2">
    <source>
        <dbReference type="SAM" id="SignalP"/>
    </source>
</evidence>
<reference evidence="3 4" key="1">
    <citation type="submission" date="2016-10" db="EMBL/GenBank/DDBJ databases">
        <authorList>
            <person name="de Groot N.N."/>
        </authorList>
    </citation>
    <scope>NUCLEOTIDE SEQUENCE [LARGE SCALE GENOMIC DNA]</scope>
    <source>
        <strain evidence="3 4">AR32</strain>
    </source>
</reference>
<keyword evidence="2" id="KW-0732">Signal</keyword>
<comment type="similarity">
    <text evidence="1">Belongs to the histidine acid phosphatase family.</text>
</comment>
<dbReference type="InterPro" id="IPR033379">
    <property type="entry name" value="Acid_Pase_AS"/>
</dbReference>
<accession>A0A1H5UKH4</accession>
<dbReference type="CDD" id="cd07061">
    <property type="entry name" value="HP_HAP_like"/>
    <property type="match status" value="1"/>
</dbReference>
<gene>
    <name evidence="3" type="ORF">SAMN05216354_1532</name>
</gene>